<feature type="compositionally biased region" description="Basic and acidic residues" evidence="2">
    <location>
        <begin position="2344"/>
        <end position="2367"/>
    </location>
</feature>
<comment type="caution">
    <text evidence="3">The sequence shown here is derived from an EMBL/GenBank/DDBJ whole genome shotgun (WGS) entry which is preliminary data.</text>
</comment>
<evidence type="ECO:0000313" key="4">
    <source>
        <dbReference type="Proteomes" id="UP001231518"/>
    </source>
</evidence>
<feature type="compositionally biased region" description="Basic residues" evidence="2">
    <location>
        <begin position="1874"/>
        <end position="1888"/>
    </location>
</feature>
<feature type="coiled-coil region" evidence="1">
    <location>
        <begin position="570"/>
        <end position="618"/>
    </location>
</feature>
<feature type="coiled-coil region" evidence="1">
    <location>
        <begin position="380"/>
        <end position="542"/>
    </location>
</feature>
<evidence type="ECO:0000313" key="3">
    <source>
        <dbReference type="EMBL" id="KAJ8726158.1"/>
    </source>
</evidence>
<keyword evidence="1" id="KW-0175">Coiled coil</keyword>
<name>A0AAD8DVC9_MYTSE</name>
<keyword evidence="4" id="KW-1185">Reference proteome</keyword>
<feature type="coiled-coil region" evidence="1">
    <location>
        <begin position="76"/>
        <end position="133"/>
    </location>
</feature>
<feature type="coiled-coil region" evidence="1">
    <location>
        <begin position="913"/>
        <end position="1090"/>
    </location>
</feature>
<dbReference type="PANTHER" id="PTHR23159:SF31">
    <property type="entry name" value="CENTROSOME-ASSOCIATED PROTEIN CEP250 ISOFORM X1"/>
    <property type="match status" value="1"/>
</dbReference>
<feature type="region of interest" description="Disordered" evidence="2">
    <location>
        <begin position="1869"/>
        <end position="1888"/>
    </location>
</feature>
<feature type="region of interest" description="Disordered" evidence="2">
    <location>
        <begin position="2272"/>
        <end position="2390"/>
    </location>
</feature>
<feature type="region of interest" description="Disordered" evidence="2">
    <location>
        <begin position="1639"/>
        <end position="1669"/>
    </location>
</feature>
<proteinExistence type="predicted"/>
<feature type="region of interest" description="Disordered" evidence="2">
    <location>
        <begin position="1603"/>
        <end position="1624"/>
    </location>
</feature>
<dbReference type="PANTHER" id="PTHR23159">
    <property type="entry name" value="CENTROSOMAL PROTEIN 2"/>
    <property type="match status" value="1"/>
</dbReference>
<gene>
    <name evidence="3" type="ORF">PYW07_000856</name>
</gene>
<organism evidence="3 4">
    <name type="scientific">Mythimna separata</name>
    <name type="common">Oriental armyworm</name>
    <name type="synonym">Pseudaletia separata</name>
    <dbReference type="NCBI Taxonomy" id="271217"/>
    <lineage>
        <taxon>Eukaryota</taxon>
        <taxon>Metazoa</taxon>
        <taxon>Ecdysozoa</taxon>
        <taxon>Arthropoda</taxon>
        <taxon>Hexapoda</taxon>
        <taxon>Insecta</taxon>
        <taxon>Pterygota</taxon>
        <taxon>Neoptera</taxon>
        <taxon>Endopterygota</taxon>
        <taxon>Lepidoptera</taxon>
        <taxon>Glossata</taxon>
        <taxon>Ditrysia</taxon>
        <taxon>Noctuoidea</taxon>
        <taxon>Noctuidae</taxon>
        <taxon>Noctuinae</taxon>
        <taxon>Hadenini</taxon>
        <taxon>Mythimna</taxon>
    </lineage>
</organism>
<feature type="compositionally biased region" description="Basic and acidic residues" evidence="2">
    <location>
        <begin position="2272"/>
        <end position="2288"/>
    </location>
</feature>
<sequence>MSFITKRERVFNEYDLYDLPARNEGKLKAYASCTDARAWSHFCSDKSEHLVEVIKRNNETVRPKYLPTEVIVETLMVAKNAEITRLKQKIAEFEQMMSAYDQLELSCDQKCEIASAHAAIKEANKELDELYLDLDLSGFTEGIESEAFETGKSRGDEVIVVQEHSKAVQKDTSACDVSTLAIDPRIGEMEDQIITKDAKLNAMKNTIAVMENEVCEPYCIYAHIYTALEKIFGILCQNDKYRQYLKLMTAGKDIRCIDIKGKILYKLKVLERFSCALIAPCTQEFIAPQNQSQSQTSDDCAYYRVDVTESRIQPMAAFALPSGELKTPNLDNKRAQLVADIIQNDEMKLILSKDSIKSVEDQKDEVVVVDHHYDIDKENLSRLKKLQENYNELMKCYENLKHEKDILEKRCSNLNEMESEYESLKEQMHEYNSLWNEKEHFKKRSADLDSLKEQYLVLTDETSNLETQLKAESEINHIRSKTMDNLRSEIVTLTKQLNEAVISNEKEKNKLMCKLKEADCRIMCQEQQIKTLLHQIDELLDQDQGKVYTRAPETNELALLDEVESSREIIKNLKEALLCNEEEKQDLQKHYQRDLELINELKLEIEDWKSSYEKTLQRNDYLEQYNSSLVEESKHSLHEFDEKSKAVDNLMNVINNKSLEINKLMQDVEKEREQNKNLYKQLNELRDRFDSSRVSLENEKLEALQSLKLARQESQELLNKVKDYDEVIHKKADVTKSLEQQLQDNKELQNVLMATIEENKQLKKELDTRENHNSILVAEIQRLRDINEYVVESINSLEDQNKHYKMSLELTLKESSELKDKILNFENLSLQLQNLQNSHDKLAHEKTVLQNELLENSYELENAKHSIELSKRESGEIIDRLQQSEDSKDNEIARCRETCQKLSSEKYVVQKALMEKTRDMDDLLQALNNLKLENDKLIQACGQADSLEQELESLKNAFAVLSNEKNILEQNKTEEYNDLYNTLEKKIEENRELMEHIQSLELEKSTSANAIETLHSEKMMAENKLNVMNKESLELVDKIKYYENLENEYEKLKNAHYKMMSEKENLERELNRQLAELRKIEHENSELNSHSQILLSHSEDLESSLIAARTQLVQKSSDTNEPFKDIMDEIAVMRREKLQNQSKIRDLLDQQEYAENMMISLRDDVAVRDNKIATLQNHINQLEEEVMRLHSSLDEVLSSGEDMKDFSANKIIALQKIEAHHSRATHNMKMEIAQLENENLMLTEEISATKIKSDESLRHKRQYASQLKQLLNERDKIVADIIQLELETVGDSGLNPNDCIGEEILASLGRISESFKKRITKSSSLERTLLKVQTSSQLLLSKADEAKKIVEREKQKIITEKEEAIIDKQNMETKLFELKTKLEKQIANDKEVIENLEANIKNQKLIIDRINKSTQVYITKLKEELQTLKDLYKNSVERIGELQEKLQSMTENNNHLLGTVGEITENLQKKSNEVAELQIELEALKLKKKLHHNVEAQVEIKDIYQDIGSQVERDKLPIETEKMQTTESSATTNYDMEKNVDNTIVVKLNELPHVGESEVVASTVEIPFNVVKNSYVDYKMKLLSTGRLEQHSITCLTENVSNENVDTQTRQARKPSKSGGKATYSNANNLIDIYNRQSIDTSSSKGNDESENVGINTIASQSQDKSAEYPELGEGYETDSTIIKDNKTYVRSSTEKDLFVIYKDSDSSLINNNNEITRLKGTWSDKEHADVVVEAVTVHPTKRGIASGTRRRKRMIDDDTIILQENGENKDGNNLKHKLKVNVPRVTESPSVFTTSDLDKKSLDSYNLALYSSPKEYSESDTKFSEGLNGKNTTIFNENNQYLESYNSLSSEDDNVGPKIQLRSAFETDNSMSKQKHPRIPSKRGSHHKLSRVGADVLLLKAEQDQKNPQRGKMQNFGLDYILDTVNGEVSPGEEKYLKMRKTRSAERMNSSIMDENNASPSRLSGYKTSFTGYKTSSTKSGDKSPVKSYTERSIMAKLDVNKDYEVQIHTLTKTLANIEKDYKKKIEAIKMQYDNNIKSIINEHNQGVKSIQSLHEETLQDILKLHESEVENLRAMSLEAMRKADKLEKENRALKTKVQISENCLDAEPVKIITPEIKKRRKCRDEARTLTKTTVEAFNVKPKKTLSGPCTCSLDVNISDTIRNIFDQVDVEQRKVAEHTYLKYIATKILNGNLEAGKIDVLQSLDAQELSFLHFKVCRMWKTKLSKEEALQKRINSLEHELMNKQRNAQQHIADLDRKVAEERRHLQEVREAVCRKSPARSRDPSPKPEVYLPPPEVPGVSAERDACGCNSQNQKLEASSRPSAGDIVAPPCSGLRHASRRPRTDCHRTSLAKPEAEERRDKKPTYNEPPTRLRRSHDRQPPRSAHKK</sequence>
<evidence type="ECO:0000256" key="2">
    <source>
        <dbReference type="SAM" id="MobiDB-lite"/>
    </source>
</evidence>
<feature type="coiled-coil region" evidence="1">
    <location>
        <begin position="647"/>
        <end position="852"/>
    </location>
</feature>
<dbReference type="EMBL" id="JARGEI010000009">
    <property type="protein sequence ID" value="KAJ8726158.1"/>
    <property type="molecule type" value="Genomic_DNA"/>
</dbReference>
<feature type="coiled-coil region" evidence="1">
    <location>
        <begin position="1343"/>
        <end position="1487"/>
    </location>
</feature>
<evidence type="ECO:0000256" key="1">
    <source>
        <dbReference type="SAM" id="Coils"/>
    </source>
</evidence>
<feature type="coiled-coil region" evidence="1">
    <location>
        <begin position="1225"/>
        <end position="1287"/>
    </location>
</feature>
<protein>
    <submittedName>
        <fullName evidence="3">Uncharacterized protein</fullName>
    </submittedName>
</protein>
<dbReference type="Proteomes" id="UP001231518">
    <property type="component" value="Chromosome 10"/>
</dbReference>
<reference evidence="3" key="1">
    <citation type="submission" date="2023-03" db="EMBL/GenBank/DDBJ databases">
        <title>Chromosome-level genomes of two armyworms, Mythimna separata and Mythimna loreyi, provide insights into the biosynthesis and reception of sex pheromones.</title>
        <authorList>
            <person name="Zhao H."/>
        </authorList>
    </citation>
    <scope>NUCLEOTIDE SEQUENCE</scope>
    <source>
        <strain evidence="3">BeijingLab</strain>
        <tissue evidence="3">Pupa</tissue>
    </source>
</reference>
<feature type="compositionally biased region" description="Polar residues" evidence="2">
    <location>
        <begin position="1653"/>
        <end position="1664"/>
    </location>
</feature>
<accession>A0AAD8DVC9</accession>
<feature type="coiled-coil region" evidence="1">
    <location>
        <begin position="1165"/>
        <end position="1199"/>
    </location>
</feature>
<feature type="coiled-coil region" evidence="1">
    <location>
        <begin position="2057"/>
        <end position="2105"/>
    </location>
</feature>
<feature type="compositionally biased region" description="Polar residues" evidence="2">
    <location>
        <begin position="2311"/>
        <end position="2324"/>
    </location>
</feature>